<evidence type="ECO:0000313" key="2">
    <source>
        <dbReference type="EMBL" id="MDN7933676.1"/>
    </source>
</evidence>
<dbReference type="SUPFAM" id="SSF88874">
    <property type="entry name" value="Receptor-binding domain of short tail fibre protein gp12"/>
    <property type="match status" value="1"/>
</dbReference>
<evidence type="ECO:0000256" key="1">
    <source>
        <dbReference type="SAM" id="MobiDB-lite"/>
    </source>
</evidence>
<dbReference type="EMBL" id="JAUJSQ010000007">
    <property type="protein sequence ID" value="MDN7933676.1"/>
    <property type="molecule type" value="Genomic_DNA"/>
</dbReference>
<dbReference type="Proteomes" id="UP001171606">
    <property type="component" value="Unassembled WGS sequence"/>
</dbReference>
<accession>A0ABT8PF18</accession>
<reference evidence="2" key="1">
    <citation type="submission" date="2023-07" db="EMBL/GenBank/DDBJ databases">
        <title>A collection of bacterial strains from the Burkholderia cepacia Research Laboratory and Repository.</title>
        <authorList>
            <person name="Lipuma J."/>
            <person name="Spilker T."/>
            <person name="Caverly L."/>
        </authorList>
    </citation>
    <scope>NUCLEOTIDE SEQUENCE</scope>
    <source>
        <strain evidence="2">AU42020</strain>
    </source>
</reference>
<gene>
    <name evidence="2" type="ORF">QZM52_20530</name>
</gene>
<feature type="region of interest" description="Disordered" evidence="1">
    <location>
        <begin position="250"/>
        <end position="279"/>
    </location>
</feature>
<keyword evidence="3" id="KW-1185">Reference proteome</keyword>
<organism evidence="2 3">
    <name type="scientific">Burkholderia metallica</name>
    <dbReference type="NCBI Taxonomy" id="488729"/>
    <lineage>
        <taxon>Bacteria</taxon>
        <taxon>Pseudomonadati</taxon>
        <taxon>Pseudomonadota</taxon>
        <taxon>Betaproteobacteria</taxon>
        <taxon>Burkholderiales</taxon>
        <taxon>Burkholderiaceae</taxon>
        <taxon>Burkholderia</taxon>
        <taxon>Burkholderia cepacia complex</taxon>
    </lineage>
</organism>
<sequence>MDYPKSVPGVGLVDGKFVDENPGTGQVGSLVPAKWGNSVTDEAIYVIEAAGLEPDENSSTQLLEAIKIISSEGETQPPGDNSKRYATTEYVDRAVSDAIPSRIGEIVLEMRNYPREGWLMLNGVELIRTDYPALWAYAKESGAIVADADWGRGWHGCFSHGDGATSFRIPDLRGEFLRVGDHARGADRDRGIGTWQDSTNRAHAHTGGVHAGGNHVHGAWTDAQGHHSHHVNDPGHSHVIGLGSVGVHATAPGQGYGPHNGRANEVGSDGSGTGIWLNGDGSHGHNVGIGESGDHVHGLTINGDGADEARPRNIAISAFIRAY</sequence>
<name>A0ABT8PF18_9BURK</name>
<dbReference type="InterPro" id="IPR037053">
    <property type="entry name" value="Phage_tail_collar_dom_sf"/>
</dbReference>
<protein>
    <submittedName>
        <fullName evidence="2">Phage tail protein</fullName>
    </submittedName>
</protein>
<dbReference type="RefSeq" id="WP_301756112.1">
    <property type="nucleotide sequence ID" value="NZ_JAUJSQ010000007.1"/>
</dbReference>
<evidence type="ECO:0000313" key="3">
    <source>
        <dbReference type="Proteomes" id="UP001171606"/>
    </source>
</evidence>
<proteinExistence type="predicted"/>
<dbReference type="Gene3D" id="3.90.1340.10">
    <property type="entry name" value="Phage tail collar domain"/>
    <property type="match status" value="1"/>
</dbReference>
<comment type="caution">
    <text evidence="2">The sequence shown here is derived from an EMBL/GenBank/DDBJ whole genome shotgun (WGS) entry which is preliminary data.</text>
</comment>